<dbReference type="RefSeq" id="YP_009304997.1">
    <property type="nucleotide sequence ID" value="NC_031295.1"/>
</dbReference>
<evidence type="ECO:0000259" key="3">
    <source>
        <dbReference type="Pfam" id="PF07245"/>
    </source>
</evidence>
<keyword evidence="2" id="KW-0472">Membrane</keyword>
<feature type="domain" description="Phlebovirus glycoprotein G2 fusion" evidence="3">
    <location>
        <begin position="857"/>
        <end position="1185"/>
    </location>
</feature>
<keyword evidence="2" id="KW-1133">Transmembrane helix</keyword>
<dbReference type="Proteomes" id="UP000207669">
    <property type="component" value="Genome"/>
</dbReference>
<dbReference type="GeneID" id="29126955"/>
<dbReference type="Pfam" id="PF19019">
    <property type="entry name" value="Phlebo_G2_C"/>
    <property type="match status" value="1"/>
</dbReference>
<reference evidence="5 6" key="1">
    <citation type="journal article" date="2015" name="Elife">
        <title>Unprecedented genomic diversity of RNA viruses in arthropods reveals the ancestry of negative-sense RNA viruses.</title>
        <authorList>
            <person name="Li C.X."/>
            <person name="Shi M."/>
            <person name="Tian J.H."/>
            <person name="Lin X.D."/>
            <person name="Kang Y.J."/>
            <person name="Chen L.J."/>
            <person name="Qin X.C."/>
            <person name="Xu J."/>
            <person name="Holmes E.C."/>
            <person name="Zhang Y.Z."/>
        </authorList>
    </citation>
    <scope>NUCLEOTIDE SEQUENCE [LARGE SCALE GENOMIC DNA]</scope>
    <source>
        <strain evidence="5 6">SYY1-9</strain>
    </source>
</reference>
<dbReference type="Pfam" id="PF07245">
    <property type="entry name" value="Phlebovirus_G2"/>
    <property type="match status" value="1"/>
</dbReference>
<dbReference type="InterPro" id="IPR009878">
    <property type="entry name" value="Phlebovirus_G2_fusion"/>
</dbReference>
<dbReference type="EMBL" id="KM817722">
    <property type="protein sequence ID" value="AJG39292.1"/>
    <property type="molecule type" value="Viral_cRNA"/>
</dbReference>
<sequence length="1374" mass="154472">MKMNLFLSIFLFILHPLLNAVSDDGLVINFILGGTVDKITHVDRSTNYNVELTKFATALVNETCDGVSLLDFVDTILKKKGIINFDLRKLAFNSSTLEHLNKGLTKEEQEIFKEELGKTLLDHHELEDLEMVERKAKKLASENRSSNLRKAESPFVGSEFSNYINFDSAQPLVQGHVEILSSKGTHQESAKTGFSNIGEFNSDSPKNYSESNKLSDQILYHTMERLSKSYARLCLKGNTPISPISNPIDIVNAYVRARKMMFDSEKKSTMGLLIDLRDSIENYVDLIKIKDHGKIPSNYTMVRSMIADEPSFNISAYLNNIDEEIAEHEVKLRINHNYLLMLKHKKALLTEPKIRKRRNYDFVHGSNVDVFTGVKPGDFDVRHYVEKELQYNKMTIANTAFGANFWPECEEKMPSATAILSEKPSRSILMAFVKSDGICFISRFCGPSEHVSPSTLLCEPSTELTVEHQTNILKLGVSDYIHKLSVNLDNSLARQFKGYCSVGDLVIETCHDSISSVEEISVGRISGEWQILKNDLQYGYLPDLSKITSYSCTASNISQLQDPEHPGYINGCMKGDETYLRHFKGDKDCSCEVSKQAGSISARYYEKLVPIDFLVHFKVNVKKPMTLMVRQKCKDCIMTCKEGNIQLTNIPKYDLLSVCKKSLCEYFQIKSQKEGFKLSYPKPLLGNVTYRLYPNDTSLEPYVSSTFCTIEEFCNLITCVLCKEFLMNPHCNPVAVIAVWSMLLIVPILLLNIITSMLSVIFKIIGFVFKVFKIVFKCIVLLFKSCTNISKKKANKAYTALSDAAKMDTEMIEVKEIRPRYTNVPQRAPLKPIVVKPIYPIVILTIIVVFLDSALSCSVESVITTDSMHCTSQGMGAECLIKQDIMLSLAPIGQVSCINIRGQNSMEVLNQIQIKTIGLRLACNPVTLYYTSNVKPSISSTYRCSGAGSCNEDHCKSVKPDDQLVDIPNKHLFSITGESGCKLVNGFWGNGCFLAESACKYYRVFYQPIGDTYEIFNCPTWEWYAEVNVTTIGSSAKTTTMHISSSQPYASETFTIRLTSVSLKPNVFYSKCFMKKSSVRFEGHPIATAPCNVKSESTIGKVGEIQCPMPKDADDMTTRCSFIKGLHEVSTNGNDISFKASVLNIDEIYSANLLPKQFTGLTIEQTSRNIPYINSHEAALFTLHISMNGYKVEILESRIECGTNFVNLTGCYRCDSGARLCLDTSATSYPAVFRMSCPNVIPQLKTIENKGIWCTNVPFNKERVNTECETSCGVNKQSVKVSGTLIYIPSKLPSYQNETIIDNEVQESFVQSFIKWFSSLSWITYLYMAVSLIIGLVVCYILIRIIVPIVFSCLKRVFRRKSASQNGMMKQHDV</sequence>
<feature type="domain" description="Phlebovirus glycoprotein G2 C-terminal" evidence="4">
    <location>
        <begin position="1200"/>
        <end position="1350"/>
    </location>
</feature>
<gene>
    <name evidence="5" type="primary">G</name>
</gene>
<feature type="transmembrane region" description="Helical" evidence="2">
    <location>
        <begin position="760"/>
        <end position="783"/>
    </location>
</feature>
<protein>
    <submittedName>
        <fullName evidence="5">Glycoprotein</fullName>
    </submittedName>
</protein>
<dbReference type="InterPro" id="IPR043603">
    <property type="entry name" value="Phlebo_G2_C"/>
</dbReference>
<name>A0A0B5KU03_9VIRU</name>
<feature type="transmembrane region" description="Helical" evidence="2">
    <location>
        <begin position="734"/>
        <end position="754"/>
    </location>
</feature>
<organism evidence="5 6">
    <name type="scientific">Wuhan Fly Virus 1</name>
    <dbReference type="NCBI Taxonomy" id="1608101"/>
    <lineage>
        <taxon>Viruses</taxon>
        <taxon>Riboviria</taxon>
        <taxon>Orthornavirae</taxon>
        <taxon>Negarnaviricota</taxon>
        <taxon>Polyploviricotina</taxon>
        <taxon>Bunyaviricetes</taxon>
        <taxon>Hareavirales</taxon>
        <taxon>Phenuiviridae</taxon>
        <taxon>Phasivirus</taxon>
        <taxon>Phasivirus wuhanense</taxon>
    </lineage>
</organism>
<evidence type="ECO:0000313" key="5">
    <source>
        <dbReference type="EMBL" id="AJG39292.1"/>
    </source>
</evidence>
<accession>A0A0B5KU03</accession>
<evidence type="ECO:0000256" key="2">
    <source>
        <dbReference type="SAM" id="Phobius"/>
    </source>
</evidence>
<feature type="region of interest" description="Disordered" evidence="1">
    <location>
        <begin position="191"/>
        <end position="211"/>
    </location>
</feature>
<dbReference type="Gene3D" id="2.60.40.3770">
    <property type="match status" value="1"/>
</dbReference>
<evidence type="ECO:0000259" key="4">
    <source>
        <dbReference type="Pfam" id="PF19019"/>
    </source>
</evidence>
<feature type="transmembrane region" description="Helical" evidence="2">
    <location>
        <begin position="1325"/>
        <end position="1351"/>
    </location>
</feature>
<evidence type="ECO:0000313" key="6">
    <source>
        <dbReference type="Proteomes" id="UP000207669"/>
    </source>
</evidence>
<dbReference type="KEGG" id="vg:29126955"/>
<keyword evidence="6" id="KW-1185">Reference proteome</keyword>
<proteinExistence type="predicted"/>
<evidence type="ECO:0000256" key="1">
    <source>
        <dbReference type="SAM" id="MobiDB-lite"/>
    </source>
</evidence>
<dbReference type="Gene3D" id="2.60.98.50">
    <property type="match status" value="1"/>
</dbReference>
<keyword evidence="2" id="KW-0812">Transmembrane</keyword>